<keyword evidence="1" id="KW-0175">Coiled coil</keyword>
<dbReference type="GO" id="GO:0051301">
    <property type="term" value="P:cell division"/>
    <property type="evidence" value="ECO:0007669"/>
    <property type="project" value="UniProtKB-KW"/>
</dbReference>
<evidence type="ECO:0000256" key="2">
    <source>
        <dbReference type="SAM" id="MobiDB-lite"/>
    </source>
</evidence>
<keyword evidence="5" id="KW-1185">Reference proteome</keyword>
<dbReference type="EMBL" id="FPAA01000009">
    <property type="protein sequence ID" value="SFS86480.1"/>
    <property type="molecule type" value="Genomic_DNA"/>
</dbReference>
<keyword evidence="4" id="KW-0131">Cell cycle</keyword>
<dbReference type="AlphaFoldDB" id="A0A1I6TBD5"/>
<keyword evidence="3" id="KW-0472">Membrane</keyword>
<evidence type="ECO:0000313" key="5">
    <source>
        <dbReference type="Proteomes" id="UP000198660"/>
    </source>
</evidence>
<evidence type="ECO:0000256" key="1">
    <source>
        <dbReference type="SAM" id="Coils"/>
    </source>
</evidence>
<accession>A0A1I6TBD5</accession>
<feature type="coiled-coil region" evidence="1">
    <location>
        <begin position="64"/>
        <end position="98"/>
    </location>
</feature>
<protein>
    <submittedName>
        <fullName evidence="4">Cell division protein DivIC</fullName>
    </submittedName>
</protein>
<feature type="compositionally biased region" description="Basic and acidic residues" evidence="2">
    <location>
        <begin position="12"/>
        <end position="26"/>
    </location>
</feature>
<dbReference type="Proteomes" id="UP000198660">
    <property type="component" value="Unassembled WGS sequence"/>
</dbReference>
<proteinExistence type="predicted"/>
<evidence type="ECO:0000313" key="4">
    <source>
        <dbReference type="EMBL" id="SFS86480.1"/>
    </source>
</evidence>
<feature type="region of interest" description="Disordered" evidence="2">
    <location>
        <begin position="1"/>
        <end position="30"/>
    </location>
</feature>
<feature type="transmembrane region" description="Helical" evidence="3">
    <location>
        <begin position="41"/>
        <end position="59"/>
    </location>
</feature>
<keyword evidence="3" id="KW-1133">Transmembrane helix</keyword>
<dbReference type="RefSeq" id="WP_091837939.1">
    <property type="nucleotide sequence ID" value="NZ_FPAA01000009.1"/>
</dbReference>
<keyword evidence="3" id="KW-0812">Transmembrane</keyword>
<dbReference type="OrthoDB" id="2991591at2"/>
<organism evidence="4 5">
    <name type="scientific">Marininema halotolerans</name>
    <dbReference type="NCBI Taxonomy" id="1155944"/>
    <lineage>
        <taxon>Bacteria</taxon>
        <taxon>Bacillati</taxon>
        <taxon>Bacillota</taxon>
        <taxon>Bacilli</taxon>
        <taxon>Bacillales</taxon>
        <taxon>Thermoactinomycetaceae</taxon>
        <taxon>Marininema</taxon>
    </lineage>
</organism>
<gene>
    <name evidence="4" type="ORF">SAMN05444972_109143</name>
</gene>
<name>A0A1I6TBD5_9BACL</name>
<evidence type="ECO:0000256" key="3">
    <source>
        <dbReference type="SAM" id="Phobius"/>
    </source>
</evidence>
<keyword evidence="4" id="KW-0132">Cell division</keyword>
<reference evidence="5" key="1">
    <citation type="submission" date="2016-10" db="EMBL/GenBank/DDBJ databases">
        <authorList>
            <person name="Varghese N."/>
            <person name="Submissions S."/>
        </authorList>
    </citation>
    <scope>NUCLEOTIDE SEQUENCE [LARGE SCALE GENOMIC DNA]</scope>
    <source>
        <strain evidence="5">DSM 45789</strain>
    </source>
</reference>
<sequence length="115" mass="13218">MLDQGSKVVSIRPDRPSQPGREEASGRRLPLPRGVRRRRRLWLVVMAGVFLWSGSQLWIQSSHIAEAEVALAAKVKDRDALKEKKNRLKEEMGLFQDDGYMESLARKMGYKRPNE</sequence>